<dbReference type="PANTHER" id="PTHR30136:SF24">
    <property type="entry name" value="HTH-TYPE TRANSCRIPTIONAL REPRESSOR ALLR"/>
    <property type="match status" value="1"/>
</dbReference>
<sequence>MTSTDPRSAEPAGPAAPQAMTSVKSADRTVDILELLAGSPQRLTLSELQRALGVPKSSLHGLLQTLVARGWVETDERNLTYAVGLRALRIGAAYLERDPVIEAAGPLLTQLRNELNETVHLARLDGSDMVYLASRESAHHLRSSSRIGRRLPAHATALGKVLLAVRSEEEVEALLPDRLEALTPDTVTDRSKLKAELAEARAAGFSYEQGQNTPGLGCFAVAVAGRQPAVDSLSCSVPLIRLDEEHRRQIVAALVQAADEIGHLTRRTGW</sequence>
<dbReference type="SUPFAM" id="SSF46785">
    <property type="entry name" value="Winged helix' DNA-binding domain"/>
    <property type="match status" value="1"/>
</dbReference>
<organism evidence="7 8">
    <name type="scientific">Kribbella alba</name>
    <dbReference type="NCBI Taxonomy" id="190197"/>
    <lineage>
        <taxon>Bacteria</taxon>
        <taxon>Bacillati</taxon>
        <taxon>Actinomycetota</taxon>
        <taxon>Actinomycetes</taxon>
        <taxon>Propionibacteriales</taxon>
        <taxon>Kribbellaceae</taxon>
        <taxon>Kribbella</taxon>
    </lineage>
</organism>
<accession>A0ABN2F2C8</accession>
<dbReference type="Gene3D" id="3.30.450.40">
    <property type="match status" value="1"/>
</dbReference>
<evidence type="ECO:0000256" key="4">
    <source>
        <dbReference type="SAM" id="MobiDB-lite"/>
    </source>
</evidence>
<dbReference type="EMBL" id="BAAANE010000004">
    <property type="protein sequence ID" value="GAA1627515.1"/>
    <property type="molecule type" value="Genomic_DNA"/>
</dbReference>
<dbReference type="InterPro" id="IPR014757">
    <property type="entry name" value="Tscrpt_reg_IclR_C"/>
</dbReference>
<dbReference type="InterPro" id="IPR036390">
    <property type="entry name" value="WH_DNA-bd_sf"/>
</dbReference>
<dbReference type="PROSITE" id="PS51078">
    <property type="entry name" value="ICLR_ED"/>
    <property type="match status" value="1"/>
</dbReference>
<dbReference type="InterPro" id="IPR050707">
    <property type="entry name" value="HTH_MetabolicPath_Reg"/>
</dbReference>
<evidence type="ECO:0000259" key="6">
    <source>
        <dbReference type="PROSITE" id="PS51078"/>
    </source>
</evidence>
<dbReference type="Gene3D" id="1.10.10.10">
    <property type="entry name" value="Winged helix-like DNA-binding domain superfamily/Winged helix DNA-binding domain"/>
    <property type="match status" value="1"/>
</dbReference>
<dbReference type="PANTHER" id="PTHR30136">
    <property type="entry name" value="HELIX-TURN-HELIX TRANSCRIPTIONAL REGULATOR, ICLR FAMILY"/>
    <property type="match status" value="1"/>
</dbReference>
<name>A0ABN2F2C8_9ACTN</name>
<keyword evidence="8" id="KW-1185">Reference proteome</keyword>
<proteinExistence type="predicted"/>
<dbReference type="InterPro" id="IPR036388">
    <property type="entry name" value="WH-like_DNA-bd_sf"/>
</dbReference>
<evidence type="ECO:0000259" key="5">
    <source>
        <dbReference type="PROSITE" id="PS51077"/>
    </source>
</evidence>
<evidence type="ECO:0000256" key="2">
    <source>
        <dbReference type="ARBA" id="ARBA00023125"/>
    </source>
</evidence>
<dbReference type="PROSITE" id="PS51077">
    <property type="entry name" value="HTH_ICLR"/>
    <property type="match status" value="1"/>
</dbReference>
<evidence type="ECO:0000313" key="7">
    <source>
        <dbReference type="EMBL" id="GAA1627515.1"/>
    </source>
</evidence>
<feature type="domain" description="HTH iclR-type" evidence="5">
    <location>
        <begin position="23"/>
        <end position="85"/>
    </location>
</feature>
<dbReference type="Pfam" id="PF01614">
    <property type="entry name" value="IclR_C"/>
    <property type="match status" value="1"/>
</dbReference>
<dbReference type="Proteomes" id="UP001501319">
    <property type="component" value="Unassembled WGS sequence"/>
</dbReference>
<comment type="caution">
    <text evidence="7">The sequence shown here is derived from an EMBL/GenBank/DDBJ whole genome shotgun (WGS) entry which is preliminary data.</text>
</comment>
<dbReference type="InterPro" id="IPR005471">
    <property type="entry name" value="Tscrpt_reg_IclR_N"/>
</dbReference>
<gene>
    <name evidence="7" type="ORF">GCM10009744_14150</name>
</gene>
<reference evidence="7 8" key="1">
    <citation type="journal article" date="2019" name="Int. J. Syst. Evol. Microbiol.">
        <title>The Global Catalogue of Microorganisms (GCM) 10K type strain sequencing project: providing services to taxonomists for standard genome sequencing and annotation.</title>
        <authorList>
            <consortium name="The Broad Institute Genomics Platform"/>
            <consortium name="The Broad Institute Genome Sequencing Center for Infectious Disease"/>
            <person name="Wu L."/>
            <person name="Ma J."/>
        </authorList>
    </citation>
    <scope>NUCLEOTIDE SEQUENCE [LARGE SCALE GENOMIC DNA]</scope>
    <source>
        <strain evidence="7 8">JCM 14306</strain>
    </source>
</reference>
<dbReference type="InterPro" id="IPR029016">
    <property type="entry name" value="GAF-like_dom_sf"/>
</dbReference>
<evidence type="ECO:0000256" key="1">
    <source>
        <dbReference type="ARBA" id="ARBA00023015"/>
    </source>
</evidence>
<keyword evidence="3" id="KW-0804">Transcription</keyword>
<evidence type="ECO:0000256" key="3">
    <source>
        <dbReference type="ARBA" id="ARBA00023163"/>
    </source>
</evidence>
<feature type="domain" description="IclR-ED" evidence="6">
    <location>
        <begin position="86"/>
        <end position="267"/>
    </location>
</feature>
<dbReference type="SMART" id="SM00346">
    <property type="entry name" value="HTH_ICLR"/>
    <property type="match status" value="1"/>
</dbReference>
<dbReference type="RefSeq" id="WP_344110004.1">
    <property type="nucleotide sequence ID" value="NZ_BAAANE010000004.1"/>
</dbReference>
<keyword evidence="1" id="KW-0805">Transcription regulation</keyword>
<dbReference type="SUPFAM" id="SSF55781">
    <property type="entry name" value="GAF domain-like"/>
    <property type="match status" value="1"/>
</dbReference>
<evidence type="ECO:0000313" key="8">
    <source>
        <dbReference type="Proteomes" id="UP001501319"/>
    </source>
</evidence>
<dbReference type="Pfam" id="PF09339">
    <property type="entry name" value="HTH_IclR"/>
    <property type="match status" value="1"/>
</dbReference>
<keyword evidence="2" id="KW-0238">DNA-binding</keyword>
<protein>
    <submittedName>
        <fullName evidence="7">IclR family transcriptional regulator</fullName>
    </submittedName>
</protein>
<feature type="region of interest" description="Disordered" evidence="4">
    <location>
        <begin position="1"/>
        <end position="23"/>
    </location>
</feature>